<dbReference type="AlphaFoldDB" id="A0A5R2AZR1"/>
<evidence type="ECO:0000256" key="1">
    <source>
        <dbReference type="SAM" id="MobiDB-lite"/>
    </source>
</evidence>
<sequence>MRENMHPIPQWPSPFDLNVSNFAAKNSQEPDPQEYFQSVLNWAEEKGGEEYTFLSLEEWPLASERFALLPSYRIKENLQLPKEVRLSYLLPPLLYKNRVCLWTSSDTSIVEHYYHVAARISESELQLAHHLEAGHLSLPQLALTEEGNESSSILLASKLWEKKENGKRISSPLSFGQAFFLGSLSREETISRLELRSFADSELAQSVFQFVLARSVSKYGSILSSLGKTDIEGSLGFQPSSYLSFPLQLLIFACIFADAIDELVSLWIEERPKAKDAISKLQEWIRKEEQIPHAEEEGIGSLFQERTIRLIDKYIERNDRFIEKRLEWEYTNWKKRIESNSAKRKQEIEEVLVPDLMSRIGAHSRISLPNDLQKSWEEIGKSLQLELENLLLERNKLTESKLDPNGKSPESWNDLLSRRSE</sequence>
<dbReference type="OrthoDB" id="317633at2"/>
<gene>
    <name evidence="2" type="ORF">EHO57_01090</name>
</gene>
<comment type="caution">
    <text evidence="2">The sequence shown here is derived from an EMBL/GenBank/DDBJ whole genome shotgun (WGS) entry which is preliminary data.</text>
</comment>
<proteinExistence type="predicted"/>
<dbReference type="EMBL" id="RQER01000001">
    <property type="protein sequence ID" value="TGK05309.1"/>
    <property type="molecule type" value="Genomic_DNA"/>
</dbReference>
<feature type="region of interest" description="Disordered" evidence="1">
    <location>
        <begin position="398"/>
        <end position="421"/>
    </location>
</feature>
<accession>A0A5R2AZR1</accession>
<dbReference type="Proteomes" id="UP000297946">
    <property type="component" value="Unassembled WGS sequence"/>
</dbReference>
<protein>
    <submittedName>
        <fullName evidence="2">Uncharacterized protein</fullName>
    </submittedName>
</protein>
<reference evidence="2 3" key="1">
    <citation type="journal article" date="2019" name="PLoS Negl. Trop. Dis.">
        <title>Revisiting the worldwide diversity of Leptospira species in the environment.</title>
        <authorList>
            <person name="Vincent A.T."/>
            <person name="Schiettekatte O."/>
            <person name="Bourhy P."/>
            <person name="Veyrier F.J."/>
            <person name="Picardeau M."/>
        </authorList>
    </citation>
    <scope>NUCLEOTIDE SEQUENCE [LARGE SCALE GENOMIC DNA]</scope>
    <source>
        <strain evidence="2 3">SSW18</strain>
    </source>
</reference>
<evidence type="ECO:0000313" key="3">
    <source>
        <dbReference type="Proteomes" id="UP000297946"/>
    </source>
</evidence>
<evidence type="ECO:0000313" key="2">
    <source>
        <dbReference type="EMBL" id="TGK05309.1"/>
    </source>
</evidence>
<name>A0A5R2AZR1_9LEPT</name>
<dbReference type="RefSeq" id="WP_135646942.1">
    <property type="nucleotide sequence ID" value="NZ_RQER01000001.1"/>
</dbReference>
<organism evidence="2 3">
    <name type="scientific">Leptospira langatensis</name>
    <dbReference type="NCBI Taxonomy" id="2484983"/>
    <lineage>
        <taxon>Bacteria</taxon>
        <taxon>Pseudomonadati</taxon>
        <taxon>Spirochaetota</taxon>
        <taxon>Spirochaetia</taxon>
        <taxon>Leptospirales</taxon>
        <taxon>Leptospiraceae</taxon>
        <taxon>Leptospira</taxon>
    </lineage>
</organism>